<evidence type="ECO:0000313" key="2">
    <source>
        <dbReference type="EMBL" id="ASD50459.1"/>
    </source>
</evidence>
<keyword evidence="3" id="KW-1185">Reference proteome</keyword>
<dbReference type="SUPFAM" id="SSF49899">
    <property type="entry name" value="Concanavalin A-like lectins/glucanases"/>
    <property type="match status" value="2"/>
</dbReference>
<evidence type="ECO:0000313" key="3">
    <source>
        <dbReference type="Proteomes" id="UP000224101"/>
    </source>
</evidence>
<dbReference type="PROSITE" id="PS50188">
    <property type="entry name" value="B302_SPRY"/>
    <property type="match status" value="1"/>
</dbReference>
<dbReference type="OrthoDB" id="16542at10239"/>
<dbReference type="Gene3D" id="2.60.120.200">
    <property type="match status" value="1"/>
</dbReference>
<dbReference type="Pfam" id="PF00622">
    <property type="entry name" value="SPRY"/>
    <property type="match status" value="1"/>
</dbReference>
<dbReference type="InterPro" id="IPR043136">
    <property type="entry name" value="B30.2/SPRY_sf"/>
</dbReference>
<evidence type="ECO:0000259" key="1">
    <source>
        <dbReference type="PROSITE" id="PS50188"/>
    </source>
</evidence>
<dbReference type="SMART" id="SM00449">
    <property type="entry name" value="SPRY"/>
    <property type="match status" value="1"/>
</dbReference>
<dbReference type="RefSeq" id="YP_009609777.1">
    <property type="nucleotide sequence ID" value="NC_041997.1"/>
</dbReference>
<sequence>MRGASVSVWFGNGRLAGVTKVDGAATGGVTVEVFHKASGVRVASVVSNTPTGQFEVLGLNPAETFDLVSKAPGKTAAVSDLREPVAYLDPLQEFVVAQVQFVPGYGHMEIGGAVRVGEATTTAKGLFHRVDDGGPFPGVGAMLRANRTTGDYTHNWIEGPGVACGTADFCAETYVRLHNGGATPLNDVYPRIFQFGSTQGTRGWVLALNMDKRAPNMILETTQNGSYMGGLIASLGQIPNNRWVHVAVTRQGTTWRVFVDGALRGSADYAFDYANTSFYNNRIGLGCNANSSASNETANADFAMFRYTVGNARYTSAFTPPTPYAMPERVYSKWSGDNDSNYADVGEPVTVAIVNPSIARGGFEQWVRADQPKSSGKWYWEVKVLESTSKSLFLGVCDADQGTRASLGYLAWVYVASGSSYNGPLSQQSTYGAAYDNNDVIGFALDIDAGTLECFKNGVSQGIMASNITGTVTPMFAGMTFNYSFSAVQANFGETPFAYSPPSGFNSGWYREL</sequence>
<dbReference type="InterPro" id="IPR013320">
    <property type="entry name" value="ConA-like_dom_sf"/>
</dbReference>
<protein>
    <submittedName>
        <fullName evidence="2">Cell wall surface anchor family protein</fullName>
    </submittedName>
</protein>
<dbReference type="InterPro" id="IPR003877">
    <property type="entry name" value="SPRY_dom"/>
</dbReference>
<dbReference type="Pfam" id="PF13385">
    <property type="entry name" value="Laminin_G_3"/>
    <property type="match status" value="1"/>
</dbReference>
<reference evidence="2 3" key="1">
    <citation type="submission" date="2017-08" db="EMBL/GenBank/DDBJ databases">
        <title>Characterization and complete genome sequence of novel bacteriophage infecting the causal agent of bacterial fruit blotch, Acidovorax citrulli.</title>
        <authorList>
            <person name="Midani A.R."/>
            <person name="Park S.-H."/>
            <person name="Choi T.-J."/>
        </authorList>
    </citation>
    <scope>NUCLEOTIDE SEQUENCE [LARGE SCALE GENOMIC DNA]</scope>
</reference>
<dbReference type="InterPro" id="IPR001870">
    <property type="entry name" value="B30.2/SPRY"/>
</dbReference>
<dbReference type="Gene3D" id="2.60.120.920">
    <property type="match status" value="1"/>
</dbReference>
<dbReference type="EMBL" id="KY979132">
    <property type="protein sequence ID" value="ASD50459.1"/>
    <property type="molecule type" value="Genomic_DNA"/>
</dbReference>
<dbReference type="KEGG" id="vg:40085862"/>
<feature type="domain" description="B30.2/SPRY" evidence="1">
    <location>
        <begin position="318"/>
        <end position="497"/>
    </location>
</feature>
<accession>A0A218M352</accession>
<dbReference type="CDD" id="cd11709">
    <property type="entry name" value="SPRY"/>
    <property type="match status" value="1"/>
</dbReference>
<name>A0A218M352_9CAUD</name>
<dbReference type="GeneID" id="40085862"/>
<dbReference type="Proteomes" id="UP000224101">
    <property type="component" value="Segment"/>
</dbReference>
<proteinExistence type="predicted"/>
<organism evidence="2 3">
    <name type="scientific">Acidovorax phage ACP17</name>
    <dbReference type="NCBI Taxonomy" id="2010329"/>
    <lineage>
        <taxon>Viruses</taxon>
        <taxon>Duplodnaviria</taxon>
        <taxon>Heunggongvirae</taxon>
        <taxon>Uroviricota</taxon>
        <taxon>Caudoviricetes</taxon>
        <taxon>Busanvirus</taxon>
        <taxon>Busanvirus ACP17</taxon>
    </lineage>
</organism>